<gene>
    <name evidence="3" type="ORF">PCOR1329_LOCUS50188</name>
</gene>
<evidence type="ECO:0000313" key="4">
    <source>
        <dbReference type="Proteomes" id="UP001189429"/>
    </source>
</evidence>
<protein>
    <submittedName>
        <fullName evidence="3">Uncharacterized protein</fullName>
    </submittedName>
</protein>
<accession>A0ABN9UNP4</accession>
<comment type="caution">
    <text evidence="3">The sequence shown here is derived from an EMBL/GenBank/DDBJ whole genome shotgun (WGS) entry which is preliminary data.</text>
</comment>
<evidence type="ECO:0000313" key="3">
    <source>
        <dbReference type="EMBL" id="CAK0861551.1"/>
    </source>
</evidence>
<keyword evidence="4" id="KW-1185">Reference proteome</keyword>
<feature type="compositionally biased region" description="Low complexity" evidence="2">
    <location>
        <begin position="640"/>
        <end position="658"/>
    </location>
</feature>
<sequence length="914" mass="97365">MPAPRQAAVSPAPPTEPAQAVDTPRQTPPPGVARPGTSMSSAARRLDEEVDELKAQLEEHKRLREQHVAELETKLLNSEKEVQKMRTDLMLGLEAAAKRAEEATATVQQQEEEVSDIVLHMEQTGKMSEGAAKMALKVQEELRSTRSNLQGELKAELSRLAEDLRREISQGLAELVARLSETEAAVRQSGKADLGRLAEEIHSELLVGLGRGEAMAKKAEESARQHIDAAVQQLSEARAAETGVLVQQCMDSTAASAAQVAELRLQLDESAKVAGSAAELAAQVGGELQSSRAAMQGELQAGLGRLAEELRGELSLGLESLASRLGSEAAARQAQAEEATQQWIGTAVQEQEKARAAEVAQLTLQVEESARVAGSAAEMAARAGDELKASSATLQEELQAELARLAEEMRGEQSAGLERLSDSLGAEAMEAASRQANTADRAAEMAAKALEELETTRSALQEELQRELVHAAEEFRDELSLGLEGLASRLGEETAAAAGRAEESARQRSDAIAARLKEDLRAEADAREARALEALRAEFASERDVRDAESADAARELRAACAAAAGAQTSFVEWSIPDCLRQLAPPPERLPPLEAAGPWAALREEDAARRWLSPPFEAAGASGLQLELCTRRRAGDGSPRKGSPRSGGSPRGESMSPRLASSADGGAGSQECSAFLHAPPGLALEFRLFIGGESLSLAHSFGDGASGRCGSEQLGALGEHVGPDGSLQLGVEILRATRERTAAAPEGADLAGALVARSCVSHRPQEAAAGAAGGQRVRRVQWRVERESALLQRYSRGEAMRSAVFEAGGVQGLQMVFYPKGCEGAKEGFCSLFLSHPHWANVRCWLRAGQWRREGRQELAGRQELLGRVNFCRLQDCLDPGSSVVELAMEVQEPRATTKTMLAREASALGGPRG</sequence>
<dbReference type="EMBL" id="CAUYUJ010016071">
    <property type="protein sequence ID" value="CAK0861551.1"/>
    <property type="molecule type" value="Genomic_DNA"/>
</dbReference>
<feature type="region of interest" description="Disordered" evidence="2">
    <location>
        <begin position="1"/>
        <end position="48"/>
    </location>
</feature>
<dbReference type="SUPFAM" id="SSF58113">
    <property type="entry name" value="Apolipoprotein A-I"/>
    <property type="match status" value="1"/>
</dbReference>
<dbReference type="Proteomes" id="UP001189429">
    <property type="component" value="Unassembled WGS sequence"/>
</dbReference>
<evidence type="ECO:0000256" key="1">
    <source>
        <dbReference type="SAM" id="Coils"/>
    </source>
</evidence>
<proteinExistence type="predicted"/>
<keyword evidence="1" id="KW-0175">Coiled coil</keyword>
<feature type="non-terminal residue" evidence="3">
    <location>
        <position position="914"/>
    </location>
</feature>
<feature type="region of interest" description="Disordered" evidence="2">
    <location>
        <begin position="631"/>
        <end position="672"/>
    </location>
</feature>
<feature type="coiled-coil region" evidence="1">
    <location>
        <begin position="395"/>
        <end position="470"/>
    </location>
</feature>
<organism evidence="3 4">
    <name type="scientific">Prorocentrum cordatum</name>
    <dbReference type="NCBI Taxonomy" id="2364126"/>
    <lineage>
        <taxon>Eukaryota</taxon>
        <taxon>Sar</taxon>
        <taxon>Alveolata</taxon>
        <taxon>Dinophyceae</taxon>
        <taxon>Prorocentrales</taxon>
        <taxon>Prorocentraceae</taxon>
        <taxon>Prorocentrum</taxon>
    </lineage>
</organism>
<dbReference type="SUPFAM" id="SSF49599">
    <property type="entry name" value="TRAF domain-like"/>
    <property type="match status" value="1"/>
</dbReference>
<name>A0ABN9UNP4_9DINO</name>
<evidence type="ECO:0000256" key="2">
    <source>
        <dbReference type="SAM" id="MobiDB-lite"/>
    </source>
</evidence>
<reference evidence="3" key="1">
    <citation type="submission" date="2023-10" db="EMBL/GenBank/DDBJ databases">
        <authorList>
            <person name="Chen Y."/>
            <person name="Shah S."/>
            <person name="Dougan E. K."/>
            <person name="Thang M."/>
            <person name="Chan C."/>
        </authorList>
    </citation>
    <scope>NUCLEOTIDE SEQUENCE [LARGE SCALE GENOMIC DNA]</scope>
</reference>